<comment type="caution">
    <text evidence="2">The sequence shown here is derived from an EMBL/GenBank/DDBJ whole genome shotgun (WGS) entry which is preliminary data.</text>
</comment>
<accession>A0A8S9TDZ7</accession>
<reference evidence="2" key="1">
    <citation type="journal article" date="2015" name="Genome Announc.">
        <title>Draft Genome Sequence of Tolypothrix boutellei Strain VB521301.</title>
        <authorList>
            <person name="Chandrababunaidu M.M."/>
            <person name="Singh D."/>
            <person name="Sen D."/>
            <person name="Bhan S."/>
            <person name="Das S."/>
            <person name="Gupta A."/>
            <person name="Adhikary S.P."/>
            <person name="Tripathy S."/>
        </authorList>
    </citation>
    <scope>NUCLEOTIDE SEQUENCE</scope>
    <source>
        <strain evidence="2">VB521301</strain>
    </source>
</reference>
<evidence type="ECO:0000313" key="3">
    <source>
        <dbReference type="Proteomes" id="UP000029738"/>
    </source>
</evidence>
<dbReference type="PANTHER" id="PTHR19328:SF75">
    <property type="entry name" value="ALDOSE SUGAR DEHYDROGENASE YLII"/>
    <property type="match status" value="1"/>
</dbReference>
<keyword evidence="3" id="KW-1185">Reference proteome</keyword>
<name>A0A8S9TDZ7_9CYAN</name>
<protein>
    <submittedName>
        <fullName evidence="2">PQQ-dependent sugar dehydrogenase</fullName>
    </submittedName>
</protein>
<dbReference type="Pfam" id="PF07995">
    <property type="entry name" value="GSDH"/>
    <property type="match status" value="1"/>
</dbReference>
<dbReference type="InterPro" id="IPR011041">
    <property type="entry name" value="Quinoprot_gluc/sorb_DH_b-prop"/>
</dbReference>
<dbReference type="PANTHER" id="PTHR19328">
    <property type="entry name" value="HEDGEHOG-INTERACTING PROTEIN"/>
    <property type="match status" value="1"/>
</dbReference>
<evidence type="ECO:0000259" key="1">
    <source>
        <dbReference type="Pfam" id="PF07995"/>
    </source>
</evidence>
<dbReference type="InterPro" id="IPR011042">
    <property type="entry name" value="6-blade_b-propeller_TolB-like"/>
</dbReference>
<dbReference type="Proteomes" id="UP000029738">
    <property type="component" value="Unassembled WGS sequence"/>
</dbReference>
<sequence length="406" mass="45664">MNDTRGKLYAIVNGSASVYMDIKKLVGKKFLEQTQQQGFTYFAFHPEFAKNGRFYTVHSEIKQRKKPDFPVTKRIIDSAKKTIQSSHHDVIREWTAINPSANTFSGTFREILRIEQPYPDHNVGQLSFNPNAKPGNPDYGLLYIAVADGGSDGFPVSKTDPLDNGQDLSTPLGKILRIAPDGHNSTNRKYGIPSNNPFVEDNNPKTLGEIWAYGLRNPHRFSWDTGGEGKMLIVDIGQAFIEEVNLGKKGANYGWGEREGTWVINENNENALLSLPLNDADLNYTYPVAQYDHDKPIGAQKYYAFAIAGGFVYRGKAIPELIGQYVFADFCNDGRFFHVPVNDLIEGKQAKIKELRLFQGDRERSFLDIIGHKRSDVRFGVDQEGELYVTSKSDGKVRKIVSSQNR</sequence>
<evidence type="ECO:0000313" key="2">
    <source>
        <dbReference type="EMBL" id="KAF3890207.1"/>
    </source>
</evidence>
<dbReference type="EMBL" id="JHEG04000001">
    <property type="protein sequence ID" value="KAF3890207.1"/>
    <property type="molecule type" value="Genomic_DNA"/>
</dbReference>
<dbReference type="InterPro" id="IPR012938">
    <property type="entry name" value="Glc/Sorbosone_DH"/>
</dbReference>
<gene>
    <name evidence="2" type="ORF">DA73_0400035735</name>
</gene>
<proteinExistence type="predicted"/>
<organism evidence="2 3">
    <name type="scientific">Tolypothrix bouteillei VB521301</name>
    <dbReference type="NCBI Taxonomy" id="1479485"/>
    <lineage>
        <taxon>Bacteria</taxon>
        <taxon>Bacillati</taxon>
        <taxon>Cyanobacteriota</taxon>
        <taxon>Cyanophyceae</taxon>
        <taxon>Nostocales</taxon>
        <taxon>Tolypothrichaceae</taxon>
        <taxon>Tolypothrix</taxon>
    </lineage>
</organism>
<reference evidence="2" key="2">
    <citation type="submission" date="2019-11" db="EMBL/GenBank/DDBJ databases">
        <title>Improved Assembly of Tolypothrix boutellei genome.</title>
        <authorList>
            <person name="Sarangi A.N."/>
            <person name="Mukherjee M."/>
            <person name="Ghosh S."/>
            <person name="Singh D."/>
            <person name="Das A."/>
            <person name="Kant S."/>
            <person name="Prusty A."/>
            <person name="Tripathy S."/>
        </authorList>
    </citation>
    <scope>NUCLEOTIDE SEQUENCE</scope>
    <source>
        <strain evidence="2">VB521301</strain>
    </source>
</reference>
<feature type="domain" description="Glucose/Sorbosone dehydrogenase" evidence="1">
    <location>
        <begin position="31"/>
        <end position="329"/>
    </location>
</feature>
<dbReference type="AlphaFoldDB" id="A0A8S9TDZ7"/>
<dbReference type="SUPFAM" id="SSF50952">
    <property type="entry name" value="Soluble quinoprotein glucose dehydrogenase"/>
    <property type="match status" value="1"/>
</dbReference>
<dbReference type="Gene3D" id="2.120.10.30">
    <property type="entry name" value="TolB, C-terminal domain"/>
    <property type="match status" value="1"/>
</dbReference>
<dbReference type="RefSeq" id="WP_167844825.1">
    <property type="nucleotide sequence ID" value="NZ_JHEG04000001.1"/>
</dbReference>